<name>A0A0D0P5H4_KITGR</name>
<gene>
    <name evidence="2" type="ORF">TR51_05285</name>
</gene>
<dbReference type="Pfam" id="PF19690">
    <property type="entry name" value="DUF6191"/>
    <property type="match status" value="1"/>
</dbReference>
<evidence type="ECO:0000313" key="2">
    <source>
        <dbReference type="EMBL" id="KIQ66856.1"/>
    </source>
</evidence>
<protein>
    <submittedName>
        <fullName evidence="2">Uncharacterized protein</fullName>
    </submittedName>
</protein>
<organism evidence="2 3">
    <name type="scientific">Kitasatospora griseola</name>
    <name type="common">Streptomyces griseolosporeus</name>
    <dbReference type="NCBI Taxonomy" id="2064"/>
    <lineage>
        <taxon>Bacteria</taxon>
        <taxon>Bacillati</taxon>
        <taxon>Actinomycetota</taxon>
        <taxon>Actinomycetes</taxon>
        <taxon>Kitasatosporales</taxon>
        <taxon>Streptomycetaceae</taxon>
        <taxon>Kitasatospora</taxon>
    </lineage>
</organism>
<feature type="region of interest" description="Disordered" evidence="1">
    <location>
        <begin position="55"/>
        <end position="79"/>
    </location>
</feature>
<dbReference type="InterPro" id="IPR045684">
    <property type="entry name" value="DUF6191"/>
</dbReference>
<evidence type="ECO:0000313" key="3">
    <source>
        <dbReference type="Proteomes" id="UP000032066"/>
    </source>
</evidence>
<dbReference type="EMBL" id="JXZB01000001">
    <property type="protein sequence ID" value="KIQ66856.1"/>
    <property type="molecule type" value="Genomic_DNA"/>
</dbReference>
<dbReference type="AlphaFoldDB" id="A0A0D0P5H4"/>
<accession>A0A0D0P5H4</accession>
<reference evidence="2 3" key="1">
    <citation type="submission" date="2015-02" db="EMBL/GenBank/DDBJ databases">
        <title>Draft genome sequence of Kitasatospora griseola MF730-N6, a bafilomycin, terpentecin and satosporin producer.</title>
        <authorList>
            <person name="Arens J.C."/>
            <person name="Haltli B."/>
            <person name="Kerr R.G."/>
        </authorList>
    </citation>
    <scope>NUCLEOTIDE SEQUENCE [LARGE SCALE GENOMIC DNA]</scope>
    <source>
        <strain evidence="2 3">MF730-N6</strain>
    </source>
</reference>
<dbReference type="Proteomes" id="UP000032066">
    <property type="component" value="Unassembled WGS sequence"/>
</dbReference>
<dbReference type="PATRIC" id="fig|2064.6.peg.1170"/>
<proteinExistence type="predicted"/>
<sequence>MVMFLAASRVVRRLAGSGLVPARYRRRPGRFVGLSSTSTVALDVFTGSVNTGKAAELEERSGEAMRRDEEGDAAPPRSIVDLGSGRAVIVLPKQAPGADCRSADRR</sequence>
<evidence type="ECO:0000256" key="1">
    <source>
        <dbReference type="SAM" id="MobiDB-lite"/>
    </source>
</evidence>
<comment type="caution">
    <text evidence="2">The sequence shown here is derived from an EMBL/GenBank/DDBJ whole genome shotgun (WGS) entry which is preliminary data.</text>
</comment>
<keyword evidence="3" id="KW-1185">Reference proteome</keyword>
<feature type="compositionally biased region" description="Basic and acidic residues" evidence="1">
    <location>
        <begin position="55"/>
        <end position="69"/>
    </location>
</feature>